<evidence type="ECO:0000313" key="2">
    <source>
        <dbReference type="EMBL" id="MFC6283776.1"/>
    </source>
</evidence>
<dbReference type="EMBL" id="JBHSRS010000084">
    <property type="protein sequence ID" value="MFC6283776.1"/>
    <property type="molecule type" value="Genomic_DNA"/>
</dbReference>
<organism evidence="2 3">
    <name type="scientific">Polaromonas aquatica</name>
    <dbReference type="NCBI Taxonomy" id="332657"/>
    <lineage>
        <taxon>Bacteria</taxon>
        <taxon>Pseudomonadati</taxon>
        <taxon>Pseudomonadota</taxon>
        <taxon>Betaproteobacteria</taxon>
        <taxon>Burkholderiales</taxon>
        <taxon>Comamonadaceae</taxon>
        <taxon>Polaromonas</taxon>
    </lineage>
</organism>
<feature type="region of interest" description="Disordered" evidence="1">
    <location>
        <begin position="93"/>
        <end position="126"/>
    </location>
</feature>
<feature type="compositionally biased region" description="Basic and acidic residues" evidence="1">
    <location>
        <begin position="103"/>
        <end position="115"/>
    </location>
</feature>
<name>A0ABW1U535_9BURK</name>
<proteinExistence type="predicted"/>
<keyword evidence="3" id="KW-1185">Reference proteome</keyword>
<feature type="compositionally biased region" description="Low complexity" evidence="1">
    <location>
        <begin position="93"/>
        <end position="102"/>
    </location>
</feature>
<evidence type="ECO:0000313" key="3">
    <source>
        <dbReference type="Proteomes" id="UP001596270"/>
    </source>
</evidence>
<dbReference type="RefSeq" id="WP_371439553.1">
    <property type="nucleotide sequence ID" value="NZ_JBHSRS010000084.1"/>
</dbReference>
<comment type="caution">
    <text evidence="2">The sequence shown here is derived from an EMBL/GenBank/DDBJ whole genome shotgun (WGS) entry which is preliminary data.</text>
</comment>
<accession>A0ABW1U535</accession>
<feature type="region of interest" description="Disordered" evidence="1">
    <location>
        <begin position="1"/>
        <end position="23"/>
    </location>
</feature>
<feature type="compositionally biased region" description="Basic and acidic residues" evidence="1">
    <location>
        <begin position="8"/>
        <end position="23"/>
    </location>
</feature>
<sequence>MSQIPDHGINDPDLRGDAQADKSCEPPCAEALMAGTLALMTAHAQPCCTQHRQQVAARVASNLVLLSQHPLMSPGFHAVAWKLHAQWVLQTQAGQGGQAEAAGRADDAPKPDHSRALWHTTPEVIQ</sequence>
<reference evidence="3" key="1">
    <citation type="journal article" date="2019" name="Int. J. Syst. Evol. Microbiol.">
        <title>The Global Catalogue of Microorganisms (GCM) 10K type strain sequencing project: providing services to taxonomists for standard genome sequencing and annotation.</title>
        <authorList>
            <consortium name="The Broad Institute Genomics Platform"/>
            <consortium name="The Broad Institute Genome Sequencing Center for Infectious Disease"/>
            <person name="Wu L."/>
            <person name="Ma J."/>
        </authorList>
    </citation>
    <scope>NUCLEOTIDE SEQUENCE [LARGE SCALE GENOMIC DNA]</scope>
    <source>
        <strain evidence="3">CCUG 39402</strain>
    </source>
</reference>
<dbReference type="Proteomes" id="UP001596270">
    <property type="component" value="Unassembled WGS sequence"/>
</dbReference>
<gene>
    <name evidence="2" type="ORF">ACFQND_21315</name>
</gene>
<evidence type="ECO:0000256" key="1">
    <source>
        <dbReference type="SAM" id="MobiDB-lite"/>
    </source>
</evidence>
<protein>
    <submittedName>
        <fullName evidence="2">Uncharacterized protein</fullName>
    </submittedName>
</protein>